<evidence type="ECO:0000313" key="2">
    <source>
        <dbReference type="Proteomes" id="UP000595814"/>
    </source>
</evidence>
<evidence type="ECO:0000313" key="1">
    <source>
        <dbReference type="EMBL" id="QQK08947.1"/>
    </source>
</evidence>
<proteinExistence type="predicted"/>
<name>A0AC61MTJ6_9FIRM</name>
<dbReference type="Proteomes" id="UP000595814">
    <property type="component" value="Chromosome"/>
</dbReference>
<gene>
    <name evidence="1" type="ORF">JFY71_05265</name>
</gene>
<sequence>MFIKLFEVIFLNIIKFIFIPIILLSSLGNTFSNVPNSEHTKNLVNRTIAKEKLNDFYVDYEELINTKDNWLGDGDVFIKIKVDGEIYEYIKNDSSWESPCEVDENKEYVLSILTYELGNSIIEIMKESYWKFENRTENIGEDNTIRNFTFTFFHSEENYIYVFQFDS</sequence>
<accession>A0AC61MTJ6</accession>
<organism evidence="1 2">
    <name type="scientific">Miniphocaeibacter halophilus</name>
    <dbReference type="NCBI Taxonomy" id="2931922"/>
    <lineage>
        <taxon>Bacteria</taxon>
        <taxon>Bacillati</taxon>
        <taxon>Bacillota</taxon>
        <taxon>Tissierellia</taxon>
        <taxon>Tissierellales</taxon>
        <taxon>Peptoniphilaceae</taxon>
        <taxon>Miniphocaeibacter</taxon>
    </lineage>
</organism>
<protein>
    <submittedName>
        <fullName evidence="1">Uncharacterized protein</fullName>
    </submittedName>
</protein>
<keyword evidence="2" id="KW-1185">Reference proteome</keyword>
<reference evidence="1 2" key="1">
    <citation type="journal article" date="2022" name="Int. J. Syst. Evol. Microbiol.">
        <title>Miniphocaeibacter halophilus sp. nov., an ammonium-tolerant acetate-producing bacterium isolated from a biogas system.</title>
        <authorList>
            <person name="Schnurer A."/>
            <person name="Singh A."/>
            <person name="Bi S."/>
            <person name="Qiao W."/>
            <person name="Westerholm M."/>
        </authorList>
    </citation>
    <scope>NUCLEOTIDE SEQUENCE [LARGE SCALE GENOMIC DNA]</scope>
    <source>
        <strain evidence="1 2">AMB_01</strain>
    </source>
</reference>
<dbReference type="EMBL" id="CP066744">
    <property type="protein sequence ID" value="QQK08947.1"/>
    <property type="molecule type" value="Genomic_DNA"/>
</dbReference>